<gene>
    <name evidence="3" type="ORF">C1S70_30980</name>
</gene>
<evidence type="ECO:0008006" key="5">
    <source>
        <dbReference type="Google" id="ProtNLM"/>
    </source>
</evidence>
<sequence>MPLVTTDRWLGLVTTEKASTWVPLLLLLIAAPLFAIILTSAFSVRTEQEAELYEEAIRWLINIEDEQKHVFGEAGRALSALIDTGVGAMSPAQCATVLARLRTYYPRHFMFTVTDANGVIRCSTEPLALGHSIADRSTFQQAHITDGIIQGLSRPSEYSGKPMIPLVRRYVDDAGRFAGTVNAVIDTAWLEDLLQRKPLPPHASLLIADRAGTLFARAPEGSAPPGGLPEFLHPLLGATQREVTDIDDGQGQASDYGAFAAGSRREGNPQHPEYRSGWQDGSGRRRDAAGVKRHPELPPWRHEELPPGCAAQAVVG</sequence>
<protein>
    <recommendedName>
        <fullName evidence="5">Cache domain-containing protein</fullName>
    </recommendedName>
</protein>
<dbReference type="Gene3D" id="3.30.450.20">
    <property type="entry name" value="PAS domain"/>
    <property type="match status" value="1"/>
</dbReference>
<evidence type="ECO:0000313" key="3">
    <source>
        <dbReference type="EMBL" id="PNQ95058.1"/>
    </source>
</evidence>
<reference evidence="3 4" key="1">
    <citation type="submission" date="2018-01" db="EMBL/GenBank/DDBJ databases">
        <title>Whole genome sequence of Azospirillum brasilense REC3 isolated from strawberry roots.</title>
        <authorList>
            <person name="Fontana C.A."/>
            <person name="Salazar S.M."/>
            <person name="Bassi D."/>
            <person name="Puglisi E."/>
            <person name="Lovaisa N.C."/>
            <person name="Toffoli L.M."/>
            <person name="Pedraza R."/>
            <person name="Cocconcelli P.S."/>
        </authorList>
    </citation>
    <scope>NUCLEOTIDE SEQUENCE [LARGE SCALE GENOMIC DNA]</scope>
    <source>
        <strain evidence="3 4">REC3</strain>
        <plasmid evidence="3">p43unnamed</plasmid>
    </source>
</reference>
<proteinExistence type="predicted"/>
<keyword evidence="2" id="KW-0472">Membrane</keyword>
<keyword evidence="2" id="KW-0812">Transmembrane</keyword>
<keyword evidence="2" id="KW-1133">Transmembrane helix</keyword>
<feature type="transmembrane region" description="Helical" evidence="2">
    <location>
        <begin position="20"/>
        <end position="42"/>
    </location>
</feature>
<evidence type="ECO:0000313" key="4">
    <source>
        <dbReference type="Proteomes" id="UP000236268"/>
    </source>
</evidence>
<dbReference type="CDD" id="cd12914">
    <property type="entry name" value="PDC1_DGC_like"/>
    <property type="match status" value="1"/>
</dbReference>
<feature type="region of interest" description="Disordered" evidence="1">
    <location>
        <begin position="260"/>
        <end position="316"/>
    </location>
</feature>
<name>A0A2K1FR92_9PROT</name>
<accession>A0A2K1FR92</accession>
<keyword evidence="3" id="KW-0614">Plasmid</keyword>
<organism evidence="3 4">
    <name type="scientific">Azospirillum argentinense</name>
    <dbReference type="NCBI Taxonomy" id="2970906"/>
    <lineage>
        <taxon>Bacteria</taxon>
        <taxon>Pseudomonadati</taxon>
        <taxon>Pseudomonadota</taxon>
        <taxon>Alphaproteobacteria</taxon>
        <taxon>Rhodospirillales</taxon>
        <taxon>Azospirillaceae</taxon>
        <taxon>Azospirillum</taxon>
    </lineage>
</organism>
<comment type="caution">
    <text evidence="3">The sequence shown here is derived from an EMBL/GenBank/DDBJ whole genome shotgun (WGS) entry which is preliminary data.</text>
</comment>
<evidence type="ECO:0000256" key="2">
    <source>
        <dbReference type="SAM" id="Phobius"/>
    </source>
</evidence>
<dbReference type="AlphaFoldDB" id="A0A2K1FR92"/>
<dbReference type="EMBL" id="POWG01000063">
    <property type="protein sequence ID" value="PNQ95058.1"/>
    <property type="molecule type" value="Genomic_DNA"/>
</dbReference>
<feature type="compositionally biased region" description="Basic and acidic residues" evidence="1">
    <location>
        <begin position="282"/>
        <end position="305"/>
    </location>
</feature>
<dbReference type="Proteomes" id="UP000236268">
    <property type="component" value="Unassembled WGS sequence"/>
</dbReference>
<geneLocation type="plasmid" evidence="3">
    <name>p43unnamed</name>
</geneLocation>
<evidence type="ECO:0000256" key="1">
    <source>
        <dbReference type="SAM" id="MobiDB-lite"/>
    </source>
</evidence>
<feature type="compositionally biased region" description="Basic and acidic residues" evidence="1">
    <location>
        <begin position="263"/>
        <end position="274"/>
    </location>
</feature>